<feature type="signal peptide" evidence="1">
    <location>
        <begin position="1"/>
        <end position="19"/>
    </location>
</feature>
<gene>
    <name evidence="2" type="ORF">KL86DYS2_11354</name>
</gene>
<evidence type="ECO:0000313" key="2">
    <source>
        <dbReference type="EMBL" id="SBV97898.1"/>
    </source>
</evidence>
<protein>
    <submittedName>
        <fullName evidence="2">Uncharacterized protein</fullName>
    </submittedName>
</protein>
<organism evidence="2">
    <name type="scientific">uncultured Dysgonomonas sp</name>
    <dbReference type="NCBI Taxonomy" id="206096"/>
    <lineage>
        <taxon>Bacteria</taxon>
        <taxon>Pseudomonadati</taxon>
        <taxon>Bacteroidota</taxon>
        <taxon>Bacteroidia</taxon>
        <taxon>Bacteroidales</taxon>
        <taxon>Dysgonomonadaceae</taxon>
        <taxon>Dysgonomonas</taxon>
        <taxon>environmental samples</taxon>
    </lineage>
</organism>
<dbReference type="EMBL" id="FLUL01000001">
    <property type="protein sequence ID" value="SBV97898.1"/>
    <property type="molecule type" value="Genomic_DNA"/>
</dbReference>
<dbReference type="AlphaFoldDB" id="A0A212JEN4"/>
<accession>A0A212JEN4</accession>
<proteinExistence type="predicted"/>
<dbReference type="RefSeq" id="WP_291126483.1">
    <property type="nucleotide sequence ID" value="NZ_CABTJG010000001.1"/>
</dbReference>
<evidence type="ECO:0000256" key="1">
    <source>
        <dbReference type="SAM" id="SignalP"/>
    </source>
</evidence>
<name>A0A212JEN4_9BACT</name>
<feature type="chain" id="PRO_5012081006" evidence="1">
    <location>
        <begin position="20"/>
        <end position="279"/>
    </location>
</feature>
<reference evidence="2" key="1">
    <citation type="submission" date="2016-04" db="EMBL/GenBank/DDBJ databases">
        <authorList>
            <person name="Evans L.H."/>
            <person name="Alamgir A."/>
            <person name="Owens N."/>
            <person name="Weber N.D."/>
            <person name="Virtaneva K."/>
            <person name="Barbian K."/>
            <person name="Babar A."/>
            <person name="Rosenke K."/>
        </authorList>
    </citation>
    <scope>NUCLEOTIDE SEQUENCE</scope>
    <source>
        <strain evidence="2">86-2</strain>
    </source>
</reference>
<sequence length="279" mass="31803">MKKIVAFLAFCFVVISANADEIVLQDTIVKTVQIIKEINRNTGDTVIVSTTETQELIPKEDNESSVLYNGSTYNFIFSWNKRKSLSSHWTGFGMGFMNYSDKDIPFGKLKMSSSHNFTVNLFDFHKQIGKTNWLFVSGIGTEWSRYHFDDNAALTQVNGVTSFVPAPEGVNYKSTKLLAYYITIPLLLEYQVSDFHISGGVVGFFKYYSKSQVKYYENDKKQVVNMGRDLNIRPIDMRLRLQVGIRDVSVYGYYAPFSMFEKDKGPDLNTYTIGVMLGI</sequence>
<keyword evidence="1" id="KW-0732">Signal</keyword>